<dbReference type="InterPro" id="IPR015890">
    <property type="entry name" value="Chorismate_C"/>
</dbReference>
<evidence type="ECO:0000313" key="6">
    <source>
        <dbReference type="EMBL" id="TCT17527.1"/>
    </source>
</evidence>
<dbReference type="InterPro" id="IPR034681">
    <property type="entry name" value="MenF"/>
</dbReference>
<dbReference type="HAMAP" id="MF_01935">
    <property type="entry name" value="MenF"/>
    <property type="match status" value="1"/>
</dbReference>
<dbReference type="Proteomes" id="UP000294650">
    <property type="component" value="Unassembled WGS sequence"/>
</dbReference>
<sequence length="458" mass="51854">MVEIEEQLSGLIQKLKRDQRNFMLLSYTEKILFQDPIAFFENGKALFEKRFFWSSADQDFSVVGLGSVARLTGSQDRFMNVEEKWHEILTTIFIENPYTIPGTGPVIMGGFSFHEQEQLDGIWADFEHNEMVLPQIILTNYRGNSYITHQIPIRVEQTAEKIMEQINEHRLHTLKPRSEMRQAECILKQDLNPDAWKDLVKFATDEIKKGSFSKVVLARELRATYDQNVSPASVLMNLVEEQHHSYIYAFESNGTCFVGASPERLVKVEDNCLLSTCLAGTAPRGGTVSEDEKIGQELLKDRKNLQEHAYVVDMIRQAVESCCDEVDIPDGPVLLPLKNLQHLYTPVRGKLKEGKTLLHVVKQLHPTPALGGEPRNEALHFIRQYERLNRGWYAGPVGWMDASGNGEFAVAIRSALLNGNQASLFAGCGIVRDSDPEEEFKETEIKLTPMLSALGGWK</sequence>
<dbReference type="GO" id="GO:0009697">
    <property type="term" value="P:salicylic acid biosynthetic process"/>
    <property type="evidence" value="ECO:0007669"/>
    <property type="project" value="TreeGrafter"/>
</dbReference>
<dbReference type="GO" id="GO:0008909">
    <property type="term" value="F:isochorismate synthase activity"/>
    <property type="evidence" value="ECO:0007669"/>
    <property type="project" value="UniProtKB-UniRule"/>
</dbReference>
<keyword evidence="3 4" id="KW-0413">Isomerase</keyword>
<feature type="binding site" evidence="4">
    <location>
        <position position="307"/>
    </location>
    <ligand>
        <name>Mg(2+)</name>
        <dbReference type="ChEBI" id="CHEBI:18420"/>
    </ligand>
</feature>
<dbReference type="Pfam" id="PF00425">
    <property type="entry name" value="Chorismate_bind"/>
    <property type="match status" value="1"/>
</dbReference>
<proteinExistence type="inferred from homology"/>
<keyword evidence="4" id="KW-0474">Menaquinone biosynthesis</keyword>
<evidence type="ECO:0000256" key="1">
    <source>
        <dbReference type="ARBA" id="ARBA00000799"/>
    </source>
</evidence>
<gene>
    <name evidence="4" type="primary">menF</name>
    <name evidence="6" type="ORF">EDD68_13021</name>
</gene>
<dbReference type="GO" id="GO:0009234">
    <property type="term" value="P:menaquinone biosynthetic process"/>
    <property type="evidence" value="ECO:0007669"/>
    <property type="project" value="UniProtKB-UniRule"/>
</dbReference>
<protein>
    <recommendedName>
        <fullName evidence="4">Isochorismate synthase MenF</fullName>
        <ecNumber evidence="4">5.4.4.2</ecNumber>
    </recommendedName>
    <alternativeName>
        <fullName evidence="4">Isochorismate mutase</fullName>
    </alternativeName>
</protein>
<comment type="pathway">
    <text evidence="4">Quinol/quinone metabolism; menaquinone biosynthesis.</text>
</comment>
<dbReference type="PANTHER" id="PTHR42839:SF1">
    <property type="entry name" value="ISOCHORISMATE SYNTHASE MENF"/>
    <property type="match status" value="1"/>
</dbReference>
<comment type="pathway">
    <text evidence="4">Quinol/quinone metabolism; 1,4-dihydroxy-2-naphthoate biosynthesis; 1,4-dihydroxy-2-naphthoate from chorismate: step 1/7.</text>
</comment>
<dbReference type="AlphaFoldDB" id="A0A4V2V0R0"/>
<accession>A0A4V2V0R0</accession>
<dbReference type="NCBIfam" id="TIGR00543">
    <property type="entry name" value="isochor_syn"/>
    <property type="match status" value="1"/>
</dbReference>
<dbReference type="RefSeq" id="WP_132373052.1">
    <property type="nucleotide sequence ID" value="NZ_SMAN01000030.1"/>
</dbReference>
<reference evidence="6 7" key="1">
    <citation type="submission" date="2019-03" db="EMBL/GenBank/DDBJ databases">
        <title>Genomic Encyclopedia of Type Strains, Phase IV (KMG-IV): sequencing the most valuable type-strain genomes for metagenomic binning, comparative biology and taxonomic classification.</title>
        <authorList>
            <person name="Goeker M."/>
        </authorList>
    </citation>
    <scope>NUCLEOTIDE SEQUENCE [LARGE SCALE GENOMIC DNA]</scope>
    <source>
        <strain evidence="6 7">DSM 25894</strain>
    </source>
</reference>
<evidence type="ECO:0000259" key="5">
    <source>
        <dbReference type="Pfam" id="PF00425"/>
    </source>
</evidence>
<keyword evidence="4" id="KW-0479">Metal-binding</keyword>
<evidence type="ECO:0000313" key="7">
    <source>
        <dbReference type="Proteomes" id="UP000294650"/>
    </source>
</evidence>
<dbReference type="PRINTS" id="PR00095">
    <property type="entry name" value="ANTSNTHASEI"/>
</dbReference>
<feature type="active site" description="Proton acceptor" evidence="4">
    <location>
        <position position="214"/>
    </location>
</feature>
<comment type="caution">
    <text evidence="6">The sequence shown here is derived from an EMBL/GenBank/DDBJ whole genome shotgun (WGS) entry which is preliminary data.</text>
</comment>
<dbReference type="InterPro" id="IPR004561">
    <property type="entry name" value="IsoChor_synthase"/>
</dbReference>
<dbReference type="UniPathway" id="UPA00079"/>
<keyword evidence="4" id="KW-0460">Magnesium</keyword>
<comment type="function">
    <text evidence="4">Catalyzes the conversion of chorismate to isochorismate.</text>
</comment>
<comment type="catalytic activity">
    <reaction evidence="1 4">
        <text>chorismate = isochorismate</text>
        <dbReference type="Rhea" id="RHEA:18985"/>
        <dbReference type="ChEBI" id="CHEBI:29748"/>
        <dbReference type="ChEBI" id="CHEBI:29780"/>
        <dbReference type="EC" id="5.4.4.2"/>
    </reaction>
</comment>
<comment type="similarity">
    <text evidence="2 4">Belongs to the isochorismate synthase family.</text>
</comment>
<feature type="binding site" evidence="4">
    <location>
        <position position="442"/>
    </location>
    <ligand>
        <name>Mg(2+)</name>
        <dbReference type="ChEBI" id="CHEBI:18420"/>
    </ligand>
</feature>
<comment type="cofactor">
    <cofactor evidence="4">
        <name>Mg(2+)</name>
        <dbReference type="ChEBI" id="CHEBI:18420"/>
    </cofactor>
</comment>
<evidence type="ECO:0000256" key="3">
    <source>
        <dbReference type="ARBA" id="ARBA00023235"/>
    </source>
</evidence>
<dbReference type="SUPFAM" id="SSF56322">
    <property type="entry name" value="ADC synthase"/>
    <property type="match status" value="1"/>
</dbReference>
<dbReference type="PANTHER" id="PTHR42839">
    <property type="entry name" value="ISOCHORISMATE SYNTHASE ENTC"/>
    <property type="match status" value="1"/>
</dbReference>
<dbReference type="EC" id="5.4.4.2" evidence="4"/>
<dbReference type="GO" id="GO:0000287">
    <property type="term" value="F:magnesium ion binding"/>
    <property type="evidence" value="ECO:0007669"/>
    <property type="project" value="UniProtKB-UniRule"/>
</dbReference>
<dbReference type="EMBL" id="SMAN01000030">
    <property type="protein sequence ID" value="TCT17527.1"/>
    <property type="molecule type" value="Genomic_DNA"/>
</dbReference>
<evidence type="ECO:0000256" key="2">
    <source>
        <dbReference type="ARBA" id="ARBA00005297"/>
    </source>
</evidence>
<name>A0A4V2V0R0_9BACI</name>
<dbReference type="InterPro" id="IPR005801">
    <property type="entry name" value="ADC_synthase"/>
</dbReference>
<dbReference type="OrthoDB" id="9803598at2"/>
<dbReference type="UniPathway" id="UPA01057">
    <property type="reaction ID" value="UER00163"/>
</dbReference>
<evidence type="ECO:0000256" key="4">
    <source>
        <dbReference type="HAMAP-Rule" id="MF_01935"/>
    </source>
</evidence>
<feature type="active site" description="Proton donor" evidence="4">
    <location>
        <position position="263"/>
    </location>
</feature>
<feature type="domain" description="Chorismate-utilising enzyme C-terminal" evidence="5">
    <location>
        <begin position="194"/>
        <end position="446"/>
    </location>
</feature>
<dbReference type="InterPro" id="IPR019999">
    <property type="entry name" value="Anth_synth_I-like"/>
</dbReference>
<keyword evidence="7" id="KW-1185">Reference proteome</keyword>
<organism evidence="6 7">
    <name type="scientific">Melghiribacillus thermohalophilus</name>
    <dbReference type="NCBI Taxonomy" id="1324956"/>
    <lineage>
        <taxon>Bacteria</taxon>
        <taxon>Bacillati</taxon>
        <taxon>Bacillota</taxon>
        <taxon>Bacilli</taxon>
        <taxon>Bacillales</taxon>
        <taxon>Bacillaceae</taxon>
        <taxon>Melghiribacillus</taxon>
    </lineage>
</organism>
<dbReference type="Gene3D" id="3.60.120.10">
    <property type="entry name" value="Anthranilate synthase"/>
    <property type="match status" value="1"/>
</dbReference>